<evidence type="ECO:0008006" key="4">
    <source>
        <dbReference type="Google" id="ProtNLM"/>
    </source>
</evidence>
<keyword evidence="3" id="KW-1185">Reference proteome</keyword>
<keyword evidence="1" id="KW-1133">Transmembrane helix</keyword>
<dbReference type="EMBL" id="JAPFFF010000014">
    <property type="protein sequence ID" value="KAK8870584.1"/>
    <property type="molecule type" value="Genomic_DNA"/>
</dbReference>
<feature type="transmembrane region" description="Helical" evidence="1">
    <location>
        <begin position="168"/>
        <end position="190"/>
    </location>
</feature>
<evidence type="ECO:0000313" key="2">
    <source>
        <dbReference type="EMBL" id="KAK8870584.1"/>
    </source>
</evidence>
<proteinExistence type="predicted"/>
<feature type="transmembrane region" description="Helical" evidence="1">
    <location>
        <begin position="20"/>
        <end position="38"/>
    </location>
</feature>
<evidence type="ECO:0000313" key="3">
    <source>
        <dbReference type="Proteomes" id="UP001470230"/>
    </source>
</evidence>
<comment type="caution">
    <text evidence="2">The sequence shown here is derived from an EMBL/GenBank/DDBJ whole genome shotgun (WGS) entry which is preliminary data.</text>
</comment>
<protein>
    <recommendedName>
        <fullName evidence="4">Reticulon domain-containing protein</fullName>
    </recommendedName>
</protein>
<feature type="transmembrane region" description="Helical" evidence="1">
    <location>
        <begin position="93"/>
        <end position="117"/>
    </location>
</feature>
<dbReference type="Proteomes" id="UP001470230">
    <property type="component" value="Unassembled WGS sequence"/>
</dbReference>
<accession>A0ABR2IZA8</accession>
<evidence type="ECO:0000256" key="1">
    <source>
        <dbReference type="SAM" id="Phobius"/>
    </source>
</evidence>
<organism evidence="2 3">
    <name type="scientific">Tritrichomonas musculus</name>
    <dbReference type="NCBI Taxonomy" id="1915356"/>
    <lineage>
        <taxon>Eukaryota</taxon>
        <taxon>Metamonada</taxon>
        <taxon>Parabasalia</taxon>
        <taxon>Tritrichomonadida</taxon>
        <taxon>Tritrichomonadidae</taxon>
        <taxon>Tritrichomonas</taxon>
    </lineage>
</organism>
<keyword evidence="1" id="KW-0812">Transmembrane</keyword>
<name>A0ABR2IZA8_9EUKA</name>
<gene>
    <name evidence="2" type="ORF">M9Y10_008470</name>
</gene>
<sequence length="265" mass="30368">MSNIQISITKKKDVNDYINYALEFIPCASFLFSLIGCFASNDSTFVFCFTYILILAYHGLRIYLTATNKSFFGKKTSNDQLIKRIWLGKHIHIALLALALMLFHCNPLVFFVAYVLYSVRKAVRTFQTYVGPRVGDMKGQIDSFAKAVCENENVKRARGCVCVISAPYIFFAALFTFRFSYFLVFVIYVFNNTLYGLMGDDQQKWAYNQIYQILLNATKDNAQLRDTLKKVVEQLSKVKDFAKTLYPIPQNALETVQAGIKNLQK</sequence>
<feature type="transmembrane region" description="Helical" evidence="1">
    <location>
        <begin position="44"/>
        <end position="64"/>
    </location>
</feature>
<keyword evidence="1" id="KW-0472">Membrane</keyword>
<reference evidence="2 3" key="1">
    <citation type="submission" date="2024-04" db="EMBL/GenBank/DDBJ databases">
        <title>Tritrichomonas musculus Genome.</title>
        <authorList>
            <person name="Alves-Ferreira E."/>
            <person name="Grigg M."/>
            <person name="Lorenzi H."/>
            <person name="Galac M."/>
        </authorList>
    </citation>
    <scope>NUCLEOTIDE SEQUENCE [LARGE SCALE GENOMIC DNA]</scope>
    <source>
        <strain evidence="2 3">EAF2021</strain>
    </source>
</reference>